<dbReference type="CDD" id="cd00498">
    <property type="entry name" value="Hsp33"/>
    <property type="match status" value="1"/>
</dbReference>
<dbReference type="GO" id="GO:0042026">
    <property type="term" value="P:protein refolding"/>
    <property type="evidence" value="ECO:0007669"/>
    <property type="project" value="TreeGrafter"/>
</dbReference>
<sequence>MSDYILRATAADGLIRAFAATTRQTVQTARVTHDTTPVVSAALGRLLTAGAMMGVMLKGEDDMVTLQIKSDGPVEGLLVTADSKGRVKGYPFNPKVDIPPKSPVKLDVGGAVGKGYLTVIKDLGLKEPYVGKTELVSGEIAEDLTYYFAKSEQIPTAISLGVLVDTDSSIKAAGGFIIQLMPGATVDEAEELERRITHLKYITELLDRGETPETILEAVLGDMGLTITDKIPTEFYCSCTRDRVEKALISIGKDDLKNILEEDKKAELSCHFCNRKYNFDEADLIRLLEEATSK</sequence>
<dbReference type="EMBL" id="VSSQ01020222">
    <property type="protein sequence ID" value="MPM64907.1"/>
    <property type="molecule type" value="Genomic_DNA"/>
</dbReference>
<keyword evidence="1" id="KW-0963">Cytoplasm</keyword>
<dbReference type="PANTHER" id="PTHR30111">
    <property type="entry name" value="33 KDA CHAPERONIN"/>
    <property type="match status" value="1"/>
</dbReference>
<organism evidence="6">
    <name type="scientific">bioreactor metagenome</name>
    <dbReference type="NCBI Taxonomy" id="1076179"/>
    <lineage>
        <taxon>unclassified sequences</taxon>
        <taxon>metagenomes</taxon>
        <taxon>ecological metagenomes</taxon>
    </lineage>
</organism>
<evidence type="ECO:0000313" key="6">
    <source>
        <dbReference type="EMBL" id="MPM64907.1"/>
    </source>
</evidence>
<keyword evidence="5" id="KW-0676">Redox-active center</keyword>
<dbReference type="GO" id="GO:0051082">
    <property type="term" value="F:unfolded protein binding"/>
    <property type="evidence" value="ECO:0007669"/>
    <property type="project" value="InterPro"/>
</dbReference>
<dbReference type="PANTHER" id="PTHR30111:SF1">
    <property type="entry name" value="33 KDA CHAPERONIN"/>
    <property type="match status" value="1"/>
</dbReference>
<evidence type="ECO:0000256" key="3">
    <source>
        <dbReference type="ARBA" id="ARBA00023157"/>
    </source>
</evidence>
<dbReference type="InterPro" id="IPR016153">
    <property type="entry name" value="Heat_shock_Hsp33_N"/>
</dbReference>
<comment type="caution">
    <text evidence="6">The sequence shown here is derived from an EMBL/GenBank/DDBJ whole genome shotgun (WGS) entry which is preliminary data.</text>
</comment>
<keyword evidence="2" id="KW-0862">Zinc</keyword>
<keyword evidence="3" id="KW-1015">Disulfide bond</keyword>
<evidence type="ECO:0000256" key="4">
    <source>
        <dbReference type="ARBA" id="ARBA00023186"/>
    </source>
</evidence>
<dbReference type="SUPFAM" id="SSF64397">
    <property type="entry name" value="Hsp33 domain"/>
    <property type="match status" value="1"/>
</dbReference>
<evidence type="ECO:0000256" key="1">
    <source>
        <dbReference type="ARBA" id="ARBA00022490"/>
    </source>
</evidence>
<dbReference type="InterPro" id="IPR016154">
    <property type="entry name" value="Heat_shock_Hsp33_C"/>
</dbReference>
<proteinExistence type="inferred from homology"/>
<dbReference type="InterPro" id="IPR000397">
    <property type="entry name" value="Heat_shock_Hsp33"/>
</dbReference>
<accession>A0A645BHQ6</accession>
<gene>
    <name evidence="6" type="primary">hslO_15</name>
    <name evidence="6" type="ORF">SDC9_111798</name>
</gene>
<dbReference type="HAMAP" id="MF_00117">
    <property type="entry name" value="HslO"/>
    <property type="match status" value="1"/>
</dbReference>
<keyword evidence="4" id="KW-0143">Chaperone</keyword>
<evidence type="ECO:0000256" key="2">
    <source>
        <dbReference type="ARBA" id="ARBA00022833"/>
    </source>
</evidence>
<dbReference type="AlphaFoldDB" id="A0A645BHQ6"/>
<dbReference type="GO" id="GO:0005737">
    <property type="term" value="C:cytoplasm"/>
    <property type="evidence" value="ECO:0007669"/>
    <property type="project" value="InterPro"/>
</dbReference>
<dbReference type="PIRSF" id="PIRSF005261">
    <property type="entry name" value="Heat_shock_Hsp33"/>
    <property type="match status" value="1"/>
</dbReference>
<reference evidence="6" key="1">
    <citation type="submission" date="2019-08" db="EMBL/GenBank/DDBJ databases">
        <authorList>
            <person name="Kucharzyk K."/>
            <person name="Murdoch R.W."/>
            <person name="Higgins S."/>
            <person name="Loffler F."/>
        </authorList>
    </citation>
    <scope>NUCLEOTIDE SEQUENCE</scope>
</reference>
<dbReference type="NCBIfam" id="NF001033">
    <property type="entry name" value="PRK00114.1"/>
    <property type="match status" value="1"/>
</dbReference>
<dbReference type="Pfam" id="PF01430">
    <property type="entry name" value="HSP33"/>
    <property type="match status" value="1"/>
</dbReference>
<dbReference type="GO" id="GO:0044183">
    <property type="term" value="F:protein folding chaperone"/>
    <property type="evidence" value="ECO:0007669"/>
    <property type="project" value="TreeGrafter"/>
</dbReference>
<dbReference type="Gene3D" id="3.90.1280.10">
    <property type="entry name" value="HSP33 redox switch-like"/>
    <property type="match status" value="1"/>
</dbReference>
<name>A0A645BHQ6_9ZZZZ</name>
<dbReference type="Gene3D" id="3.55.30.10">
    <property type="entry name" value="Hsp33 domain"/>
    <property type="match status" value="1"/>
</dbReference>
<protein>
    <submittedName>
        <fullName evidence="6">33 kDa chaperonin</fullName>
    </submittedName>
</protein>
<dbReference type="SUPFAM" id="SSF118352">
    <property type="entry name" value="HSP33 redox switch-like"/>
    <property type="match status" value="1"/>
</dbReference>
<evidence type="ECO:0000256" key="5">
    <source>
        <dbReference type="ARBA" id="ARBA00023284"/>
    </source>
</evidence>